<dbReference type="AlphaFoldDB" id="A0A6A5VSF9"/>
<dbReference type="Gene3D" id="3.90.1300.10">
    <property type="entry name" value="Amidase signature (AS) domain"/>
    <property type="match status" value="1"/>
</dbReference>
<sequence>MSEVNVHEITVDQAHDGFRAGAFTAYDLTSAFLHRIQKLDKSGPRINSTLAISTSALKEAQGLDAYFQQHGEFKGRIHGIPILVKDQADTAEIETMYGSGACKGNIPAADAFIVHKLKSEGAIILGKTVMSEWASTWFSASSASNWEFTHNPYKLGYDVGGSSSGSAAAVAANFALLAVAEDTGGSIRCPASFTNTFGIRCTPGLISRAGFCPLVKVQDTPGPIARTVRDMALMLDCMVGFDVEDPFTGIAATAASLGLPRGGSYASTLTSGLPLAKLKGARIGVVRALFGPATDTSCAAVNSVIEVAFDTLKLEGTAFIDIDIPNLKHHMTFTPTYLQRSRSDINSFLATKPHLPQDIANIIPKEPTEEFLHFTSQMAHGPADPTTDPTYLSKILARDEFKRSLDSAIAANQLDALAFPDVQIPPPKHEDATNGRFPTCWDFPVNTLLASQARLPAVSMPVGFTADGLPVGLELVGLEYAEQSLIELARGVEILIGGRRAPLNL</sequence>
<evidence type="ECO:0000256" key="1">
    <source>
        <dbReference type="ARBA" id="ARBA00009199"/>
    </source>
</evidence>
<evidence type="ECO:0000259" key="2">
    <source>
        <dbReference type="Pfam" id="PF01425"/>
    </source>
</evidence>
<name>A0A6A5VSF9_9PLEO</name>
<dbReference type="PROSITE" id="PS00571">
    <property type="entry name" value="AMIDASES"/>
    <property type="match status" value="1"/>
</dbReference>
<dbReference type="OrthoDB" id="566138at2759"/>
<keyword evidence="4" id="KW-1185">Reference proteome</keyword>
<reference evidence="3" key="1">
    <citation type="journal article" date="2020" name="Stud. Mycol.">
        <title>101 Dothideomycetes genomes: a test case for predicting lifestyles and emergence of pathogens.</title>
        <authorList>
            <person name="Haridas S."/>
            <person name="Albert R."/>
            <person name="Binder M."/>
            <person name="Bloem J."/>
            <person name="Labutti K."/>
            <person name="Salamov A."/>
            <person name="Andreopoulos B."/>
            <person name="Baker S."/>
            <person name="Barry K."/>
            <person name="Bills G."/>
            <person name="Bluhm B."/>
            <person name="Cannon C."/>
            <person name="Castanera R."/>
            <person name="Culley D."/>
            <person name="Daum C."/>
            <person name="Ezra D."/>
            <person name="Gonzalez J."/>
            <person name="Henrissat B."/>
            <person name="Kuo A."/>
            <person name="Liang C."/>
            <person name="Lipzen A."/>
            <person name="Lutzoni F."/>
            <person name="Magnuson J."/>
            <person name="Mondo S."/>
            <person name="Nolan M."/>
            <person name="Ohm R."/>
            <person name="Pangilinan J."/>
            <person name="Park H.-J."/>
            <person name="Ramirez L."/>
            <person name="Alfaro M."/>
            <person name="Sun H."/>
            <person name="Tritt A."/>
            <person name="Yoshinaga Y."/>
            <person name="Zwiers L.-H."/>
            <person name="Turgeon B."/>
            <person name="Goodwin S."/>
            <person name="Spatafora J."/>
            <person name="Crous P."/>
            <person name="Grigoriev I."/>
        </authorList>
    </citation>
    <scope>NUCLEOTIDE SEQUENCE</scope>
    <source>
        <strain evidence="3">CBS 123094</strain>
    </source>
</reference>
<dbReference type="PANTHER" id="PTHR42678">
    <property type="entry name" value="AMIDASE"/>
    <property type="match status" value="1"/>
</dbReference>
<proteinExistence type="inferred from homology"/>
<dbReference type="SUPFAM" id="SSF75304">
    <property type="entry name" value="Amidase signature (AS) enzymes"/>
    <property type="match status" value="1"/>
</dbReference>
<dbReference type="InterPro" id="IPR023631">
    <property type="entry name" value="Amidase_dom"/>
</dbReference>
<dbReference type="PANTHER" id="PTHR42678:SF34">
    <property type="entry name" value="OS04G0183300 PROTEIN"/>
    <property type="match status" value="1"/>
</dbReference>
<dbReference type="InterPro" id="IPR020556">
    <property type="entry name" value="Amidase_CS"/>
</dbReference>
<dbReference type="InterPro" id="IPR036928">
    <property type="entry name" value="AS_sf"/>
</dbReference>
<evidence type="ECO:0000313" key="4">
    <source>
        <dbReference type="Proteomes" id="UP000799779"/>
    </source>
</evidence>
<organism evidence="3 4">
    <name type="scientific">Amniculicola lignicola CBS 123094</name>
    <dbReference type="NCBI Taxonomy" id="1392246"/>
    <lineage>
        <taxon>Eukaryota</taxon>
        <taxon>Fungi</taxon>
        <taxon>Dikarya</taxon>
        <taxon>Ascomycota</taxon>
        <taxon>Pezizomycotina</taxon>
        <taxon>Dothideomycetes</taxon>
        <taxon>Pleosporomycetidae</taxon>
        <taxon>Pleosporales</taxon>
        <taxon>Amniculicolaceae</taxon>
        <taxon>Amniculicola</taxon>
    </lineage>
</organism>
<accession>A0A6A5VSF9</accession>
<protein>
    <submittedName>
        <fullName evidence="3">Putative amidase family protein</fullName>
    </submittedName>
</protein>
<dbReference type="Proteomes" id="UP000799779">
    <property type="component" value="Unassembled WGS sequence"/>
</dbReference>
<evidence type="ECO:0000313" key="3">
    <source>
        <dbReference type="EMBL" id="KAF1992762.1"/>
    </source>
</evidence>
<dbReference type="EMBL" id="ML977803">
    <property type="protein sequence ID" value="KAF1992762.1"/>
    <property type="molecule type" value="Genomic_DNA"/>
</dbReference>
<comment type="similarity">
    <text evidence="1">Belongs to the amidase family.</text>
</comment>
<dbReference type="Pfam" id="PF01425">
    <property type="entry name" value="Amidase"/>
    <property type="match status" value="1"/>
</dbReference>
<gene>
    <name evidence="3" type="ORF">P154DRAFT_595299</name>
</gene>
<feature type="domain" description="Amidase" evidence="2">
    <location>
        <begin position="27"/>
        <end position="485"/>
    </location>
</feature>